<dbReference type="InterPro" id="IPR025144">
    <property type="entry name" value="DUF4085"/>
</dbReference>
<evidence type="ECO:0008006" key="3">
    <source>
        <dbReference type="Google" id="ProtNLM"/>
    </source>
</evidence>
<gene>
    <name evidence="1" type="ORF">KP77_04780</name>
</gene>
<evidence type="ECO:0000313" key="1">
    <source>
        <dbReference type="EMBL" id="KIL53502.1"/>
    </source>
</evidence>
<organism evidence="1 2">
    <name type="scientific">Jeotgalibacillus alimentarius</name>
    <dbReference type="NCBI Taxonomy" id="135826"/>
    <lineage>
        <taxon>Bacteria</taxon>
        <taxon>Bacillati</taxon>
        <taxon>Bacillota</taxon>
        <taxon>Bacilli</taxon>
        <taxon>Bacillales</taxon>
        <taxon>Caryophanaceae</taxon>
        <taxon>Jeotgalibacillus</taxon>
    </lineage>
</organism>
<proteinExistence type="predicted"/>
<dbReference type="STRING" id="135826.KP77_04780"/>
<sequence>MTIDSAYTWNIDKTAKELFRRQTLLPIPESDDEWHMLSREGEEEGITRREMHASELNEVNEELKTVLPERFIPYLENGQLNQPELPDDVRKDYLRWIRESEITFEQKLDAAYENKKNAAAFLTAEAADVFTDTLHDGVIQRIERADDTLRVSIDLDSGFSQKSLIILTFKGIVSEEADEPLQTGQWYIYDELQKGEDEFALRVLFESPESQWTLRFTEVEAECFFRPKEYVKLRDEEKLDGLSIHEYLGLLNENQHYRYISPLANESISLTDGLEPEFTEQDNPIRYIYTDIFEDPYAHVHEPMPSEQIEPALLSDDIELQVQAWNTLYQNPQSLAAVINRLLQKLELTDENEMVISIYVQHFYDHDVLDQENIRKFQSLID</sequence>
<dbReference type="RefSeq" id="WP_041121136.1">
    <property type="nucleotide sequence ID" value="NZ_JXRQ01000008.1"/>
</dbReference>
<dbReference type="AlphaFoldDB" id="A0A0C2VXG1"/>
<name>A0A0C2VXG1_9BACL</name>
<dbReference type="OrthoDB" id="2563891at2"/>
<dbReference type="EMBL" id="JXRQ01000008">
    <property type="protein sequence ID" value="KIL53502.1"/>
    <property type="molecule type" value="Genomic_DNA"/>
</dbReference>
<evidence type="ECO:0000313" key="2">
    <source>
        <dbReference type="Proteomes" id="UP000031950"/>
    </source>
</evidence>
<reference evidence="1 2" key="1">
    <citation type="submission" date="2015-01" db="EMBL/GenBank/DDBJ databases">
        <title>Genome sequence of Jeotgalibacillus alimentarius.</title>
        <authorList>
            <person name="Goh K.M."/>
            <person name="Chan K.-G."/>
            <person name="Yaakop A.S."/>
            <person name="Ee R."/>
            <person name="Gan H.M."/>
            <person name="Chan C.S."/>
        </authorList>
    </citation>
    <scope>NUCLEOTIDE SEQUENCE [LARGE SCALE GENOMIC DNA]</scope>
    <source>
        <strain evidence="1 2">YKJ-13</strain>
    </source>
</reference>
<dbReference type="Proteomes" id="UP000031950">
    <property type="component" value="Unassembled WGS sequence"/>
</dbReference>
<protein>
    <recommendedName>
        <fullName evidence="3">Group-specific protein</fullName>
    </recommendedName>
</protein>
<keyword evidence="2" id="KW-1185">Reference proteome</keyword>
<dbReference type="Pfam" id="PF13315">
    <property type="entry name" value="DUF4085"/>
    <property type="match status" value="1"/>
</dbReference>
<dbReference type="PATRIC" id="fig|135826.4.peg.477"/>
<comment type="caution">
    <text evidence="1">The sequence shown here is derived from an EMBL/GenBank/DDBJ whole genome shotgun (WGS) entry which is preliminary data.</text>
</comment>
<accession>A0A0C2VXG1</accession>